<reference evidence="2 3" key="1">
    <citation type="submission" date="2019-05" db="EMBL/GenBank/DDBJ databases">
        <title>Another draft genome of Portunus trituberculatus and its Hox gene families provides insights of decapod evolution.</title>
        <authorList>
            <person name="Jeong J.-H."/>
            <person name="Song I."/>
            <person name="Kim S."/>
            <person name="Choi T."/>
            <person name="Kim D."/>
            <person name="Ryu S."/>
            <person name="Kim W."/>
        </authorList>
    </citation>
    <scope>NUCLEOTIDE SEQUENCE [LARGE SCALE GENOMIC DNA]</scope>
    <source>
        <tissue evidence="2">Muscle</tissue>
    </source>
</reference>
<dbReference type="AlphaFoldDB" id="A0A5B7GB88"/>
<evidence type="ECO:0000313" key="2">
    <source>
        <dbReference type="EMBL" id="MPC57331.1"/>
    </source>
</evidence>
<evidence type="ECO:0000256" key="1">
    <source>
        <dbReference type="SAM" id="MobiDB-lite"/>
    </source>
</evidence>
<protein>
    <submittedName>
        <fullName evidence="2">Uncharacterized protein</fullName>
    </submittedName>
</protein>
<keyword evidence="3" id="KW-1185">Reference proteome</keyword>
<gene>
    <name evidence="2" type="ORF">E2C01_051309</name>
</gene>
<accession>A0A5B7GB88</accession>
<organism evidence="2 3">
    <name type="scientific">Portunus trituberculatus</name>
    <name type="common">Swimming crab</name>
    <name type="synonym">Neptunus trituberculatus</name>
    <dbReference type="NCBI Taxonomy" id="210409"/>
    <lineage>
        <taxon>Eukaryota</taxon>
        <taxon>Metazoa</taxon>
        <taxon>Ecdysozoa</taxon>
        <taxon>Arthropoda</taxon>
        <taxon>Crustacea</taxon>
        <taxon>Multicrustacea</taxon>
        <taxon>Malacostraca</taxon>
        <taxon>Eumalacostraca</taxon>
        <taxon>Eucarida</taxon>
        <taxon>Decapoda</taxon>
        <taxon>Pleocyemata</taxon>
        <taxon>Brachyura</taxon>
        <taxon>Eubrachyura</taxon>
        <taxon>Portunoidea</taxon>
        <taxon>Portunidae</taxon>
        <taxon>Portuninae</taxon>
        <taxon>Portunus</taxon>
    </lineage>
</organism>
<dbReference type="EMBL" id="VSRR010014696">
    <property type="protein sequence ID" value="MPC57331.1"/>
    <property type="molecule type" value="Genomic_DNA"/>
</dbReference>
<sequence length="88" mass="10118">MTVQAFPVCRILHRRAQEGRIHEERENVTITKGLDHPFAGPDVLPLLPVPLQTRPNLQRHLRRVPSESPNGPYNSHGRFLKSERNHSL</sequence>
<evidence type="ECO:0000313" key="3">
    <source>
        <dbReference type="Proteomes" id="UP000324222"/>
    </source>
</evidence>
<proteinExistence type="predicted"/>
<dbReference type="Proteomes" id="UP000324222">
    <property type="component" value="Unassembled WGS sequence"/>
</dbReference>
<name>A0A5B7GB88_PORTR</name>
<comment type="caution">
    <text evidence="2">The sequence shown here is derived from an EMBL/GenBank/DDBJ whole genome shotgun (WGS) entry which is preliminary data.</text>
</comment>
<feature type="region of interest" description="Disordered" evidence="1">
    <location>
        <begin position="60"/>
        <end position="88"/>
    </location>
</feature>